<keyword evidence="12" id="KW-1185">Reference proteome</keyword>
<evidence type="ECO:0000256" key="3">
    <source>
        <dbReference type="ARBA" id="ARBA00022553"/>
    </source>
</evidence>
<dbReference type="PROSITE" id="PS50109">
    <property type="entry name" value="HIS_KIN"/>
    <property type="match status" value="1"/>
</dbReference>
<dbReference type="SMART" id="SM00387">
    <property type="entry name" value="HATPase_c"/>
    <property type="match status" value="1"/>
</dbReference>
<keyword evidence="3" id="KW-0597">Phosphoprotein</keyword>
<dbReference type="InterPro" id="IPR050482">
    <property type="entry name" value="Sensor_HK_TwoCompSys"/>
</dbReference>
<dbReference type="GO" id="GO:0016020">
    <property type="term" value="C:membrane"/>
    <property type="evidence" value="ECO:0007669"/>
    <property type="project" value="InterPro"/>
</dbReference>
<proteinExistence type="predicted"/>
<dbReference type="Gene3D" id="3.30.450.20">
    <property type="entry name" value="PAS domain"/>
    <property type="match status" value="2"/>
</dbReference>
<evidence type="ECO:0000256" key="9">
    <source>
        <dbReference type="SAM" id="Coils"/>
    </source>
</evidence>
<dbReference type="RefSeq" id="WP_119408938.1">
    <property type="nucleotide sequence ID" value="NZ_CP032869.1"/>
</dbReference>
<dbReference type="Gene3D" id="3.30.565.10">
    <property type="entry name" value="Histidine kinase-like ATPase, C-terminal domain"/>
    <property type="match status" value="1"/>
</dbReference>
<dbReference type="GO" id="GO:0046983">
    <property type="term" value="F:protein dimerization activity"/>
    <property type="evidence" value="ECO:0007669"/>
    <property type="project" value="InterPro"/>
</dbReference>
<dbReference type="InterPro" id="IPR005467">
    <property type="entry name" value="His_kinase_dom"/>
</dbReference>
<evidence type="ECO:0000256" key="6">
    <source>
        <dbReference type="ARBA" id="ARBA00022777"/>
    </source>
</evidence>
<evidence type="ECO:0000256" key="4">
    <source>
        <dbReference type="ARBA" id="ARBA00022679"/>
    </source>
</evidence>
<dbReference type="InterPro" id="IPR035965">
    <property type="entry name" value="PAS-like_dom_sf"/>
</dbReference>
<dbReference type="KEGG" id="muh:HYN43_007985"/>
<evidence type="ECO:0000256" key="7">
    <source>
        <dbReference type="ARBA" id="ARBA00022840"/>
    </source>
</evidence>
<evidence type="ECO:0000256" key="1">
    <source>
        <dbReference type="ARBA" id="ARBA00000085"/>
    </source>
</evidence>
<keyword evidence="9" id="KW-0175">Coiled coil</keyword>
<dbReference type="Pfam" id="PF08447">
    <property type="entry name" value="PAS_3"/>
    <property type="match status" value="1"/>
</dbReference>
<comment type="catalytic activity">
    <reaction evidence="1">
        <text>ATP + protein L-histidine = ADP + protein N-phospho-L-histidine.</text>
        <dbReference type="EC" id="2.7.13.3"/>
    </reaction>
</comment>
<dbReference type="Pfam" id="PF07730">
    <property type="entry name" value="HisKA_3"/>
    <property type="match status" value="1"/>
</dbReference>
<dbReference type="CDD" id="cd16917">
    <property type="entry name" value="HATPase_UhpB-NarQ-NarX-like"/>
    <property type="match status" value="1"/>
</dbReference>
<dbReference type="PANTHER" id="PTHR24421">
    <property type="entry name" value="NITRATE/NITRITE SENSOR PROTEIN NARX-RELATED"/>
    <property type="match status" value="1"/>
</dbReference>
<name>A0A494VVE4_9SPHI</name>
<dbReference type="InterPro" id="IPR000014">
    <property type="entry name" value="PAS"/>
</dbReference>
<evidence type="ECO:0000313" key="11">
    <source>
        <dbReference type="EMBL" id="AYL95235.1"/>
    </source>
</evidence>
<keyword evidence="4" id="KW-0808">Transferase</keyword>
<keyword evidence="5" id="KW-0547">Nucleotide-binding</keyword>
<evidence type="ECO:0000256" key="2">
    <source>
        <dbReference type="ARBA" id="ARBA00012438"/>
    </source>
</evidence>
<feature type="coiled-coil region" evidence="9">
    <location>
        <begin position="24"/>
        <end position="58"/>
    </location>
</feature>
<organism evidence="11 12">
    <name type="scientific">Mucilaginibacter celer</name>
    <dbReference type="NCBI Taxonomy" id="2305508"/>
    <lineage>
        <taxon>Bacteria</taxon>
        <taxon>Pseudomonadati</taxon>
        <taxon>Bacteroidota</taxon>
        <taxon>Sphingobacteriia</taxon>
        <taxon>Sphingobacteriales</taxon>
        <taxon>Sphingobacteriaceae</taxon>
        <taxon>Mucilaginibacter</taxon>
    </lineage>
</organism>
<dbReference type="AlphaFoldDB" id="A0A494VVE4"/>
<evidence type="ECO:0000259" key="10">
    <source>
        <dbReference type="PROSITE" id="PS50109"/>
    </source>
</evidence>
<protein>
    <recommendedName>
        <fullName evidence="2">histidine kinase</fullName>
        <ecNumber evidence="2">2.7.13.3</ecNumber>
    </recommendedName>
</protein>
<gene>
    <name evidence="11" type="ORF">HYN43_007985</name>
</gene>
<evidence type="ECO:0000256" key="5">
    <source>
        <dbReference type="ARBA" id="ARBA00022741"/>
    </source>
</evidence>
<dbReference type="Pfam" id="PF02518">
    <property type="entry name" value="HATPase_c"/>
    <property type="match status" value="1"/>
</dbReference>
<feature type="domain" description="Histidine kinase" evidence="10">
    <location>
        <begin position="431"/>
        <end position="520"/>
    </location>
</feature>
<sequence>MKVKTAHNDLLAEVSGTSLNEMRLQKVLEELHLHQAELEMQNDELRIANEKLELQQLKFSGIYDLAPIGYYILTKEGLVSEVNNAGILLLETGKGNIIGNRLQSFVAPEYRDIYHLFFREMLNSGKKQSRQLKMLSRKGREFYVQMEGIVVVAVRSLPLQCDIAVMDITERVEAEKVLAKTKERLELALEASLSGTWELELDTMKFYLDEFNYQTCAIPGGKFDGRYQTFISLIHPDDRLAVDQQFRIALNNQKSIDLVCRFDNQGGNTRFASIRGHVITEPGHPNRFVGIMMDITAKKELEQEAIRIKHEQQRNIALATIHAEENERSRISEALHDSVSQLLYGIRIKLGTLLDSDNAAEALRGVYKLLDLAVLETRNISFELAPAILNDFGLRATIEEMARRLSTPKMLIKTRLMTLNVRMDLPVESNIFRILQELVNNAMKHSEASLITIEVKKNKHVELTVSDNGKGFETGKPEDITSGSGLSSIKNRLSLYNGCIDINSKPGAGTVVKITLEIKPE</sequence>
<dbReference type="GO" id="GO:0005524">
    <property type="term" value="F:ATP binding"/>
    <property type="evidence" value="ECO:0007669"/>
    <property type="project" value="UniProtKB-KW"/>
</dbReference>
<dbReference type="NCBIfam" id="TIGR00229">
    <property type="entry name" value="sensory_box"/>
    <property type="match status" value="2"/>
</dbReference>
<evidence type="ECO:0000313" key="12">
    <source>
        <dbReference type="Proteomes" id="UP000270046"/>
    </source>
</evidence>
<evidence type="ECO:0000256" key="8">
    <source>
        <dbReference type="ARBA" id="ARBA00023012"/>
    </source>
</evidence>
<reference evidence="11 12" key="1">
    <citation type="submission" date="2018-10" db="EMBL/GenBank/DDBJ databases">
        <title>Genome sequencing of Mucilaginibacter sp. HYN0043.</title>
        <authorList>
            <person name="Kim M."/>
            <person name="Yi H."/>
        </authorList>
    </citation>
    <scope>NUCLEOTIDE SEQUENCE [LARGE SCALE GENOMIC DNA]</scope>
    <source>
        <strain evidence="11 12">HYN0043</strain>
    </source>
</reference>
<keyword evidence="6" id="KW-0418">Kinase</keyword>
<dbReference type="Proteomes" id="UP000270046">
    <property type="component" value="Chromosome"/>
</dbReference>
<dbReference type="InterPro" id="IPR036890">
    <property type="entry name" value="HATPase_C_sf"/>
</dbReference>
<dbReference type="CDD" id="cd00130">
    <property type="entry name" value="PAS"/>
    <property type="match status" value="2"/>
</dbReference>
<dbReference type="Gene3D" id="1.20.5.1930">
    <property type="match status" value="1"/>
</dbReference>
<dbReference type="GO" id="GO:0000155">
    <property type="term" value="F:phosphorelay sensor kinase activity"/>
    <property type="evidence" value="ECO:0007669"/>
    <property type="project" value="InterPro"/>
</dbReference>
<dbReference type="SUPFAM" id="SSF55874">
    <property type="entry name" value="ATPase domain of HSP90 chaperone/DNA topoisomerase II/histidine kinase"/>
    <property type="match status" value="1"/>
</dbReference>
<dbReference type="SUPFAM" id="SSF55785">
    <property type="entry name" value="PYP-like sensor domain (PAS domain)"/>
    <property type="match status" value="2"/>
</dbReference>
<dbReference type="InterPro" id="IPR013655">
    <property type="entry name" value="PAS_fold_3"/>
</dbReference>
<keyword evidence="7" id="KW-0067">ATP-binding</keyword>
<accession>A0A494VVE4</accession>
<dbReference type="OrthoDB" id="5401121at2"/>
<dbReference type="Pfam" id="PF13426">
    <property type="entry name" value="PAS_9"/>
    <property type="match status" value="1"/>
</dbReference>
<dbReference type="InterPro" id="IPR003594">
    <property type="entry name" value="HATPase_dom"/>
</dbReference>
<dbReference type="EMBL" id="CP032869">
    <property type="protein sequence ID" value="AYL95235.1"/>
    <property type="molecule type" value="Genomic_DNA"/>
</dbReference>
<dbReference type="EC" id="2.7.13.3" evidence="2"/>
<dbReference type="PANTHER" id="PTHR24421:SF10">
    <property type="entry name" value="NITRATE_NITRITE SENSOR PROTEIN NARQ"/>
    <property type="match status" value="1"/>
</dbReference>
<dbReference type="InterPro" id="IPR011712">
    <property type="entry name" value="Sig_transdc_His_kin_sub3_dim/P"/>
</dbReference>
<keyword evidence="8" id="KW-0902">Two-component regulatory system</keyword>